<proteinExistence type="inferred from homology"/>
<dbReference type="EMBL" id="BMEY01000006">
    <property type="protein sequence ID" value="GGA72852.1"/>
    <property type="molecule type" value="Genomic_DNA"/>
</dbReference>
<keyword evidence="2" id="KW-0812">Transmembrane</keyword>
<evidence type="ECO:0000313" key="4">
    <source>
        <dbReference type="EMBL" id="GGA72852.1"/>
    </source>
</evidence>
<dbReference type="RefSeq" id="WP_188384124.1">
    <property type="nucleotide sequence ID" value="NZ_BMEY01000006.1"/>
</dbReference>
<dbReference type="InterPro" id="IPR051203">
    <property type="entry name" value="Polysaccharide_Synthase-Rel"/>
</dbReference>
<dbReference type="InterPro" id="IPR036291">
    <property type="entry name" value="NAD(P)-bd_dom_sf"/>
</dbReference>
<evidence type="ECO:0000313" key="5">
    <source>
        <dbReference type="Proteomes" id="UP000613512"/>
    </source>
</evidence>
<feature type="transmembrane region" description="Helical" evidence="2">
    <location>
        <begin position="136"/>
        <end position="155"/>
    </location>
</feature>
<keyword evidence="2" id="KW-1133">Transmembrane helix</keyword>
<keyword evidence="5" id="KW-1185">Reference proteome</keyword>
<evidence type="ECO:0000259" key="3">
    <source>
        <dbReference type="Pfam" id="PF02719"/>
    </source>
</evidence>
<dbReference type="AlphaFoldDB" id="A0A916RYE1"/>
<dbReference type="PANTHER" id="PTHR43318">
    <property type="entry name" value="UDP-N-ACETYLGLUCOSAMINE 4,6-DEHYDRATASE"/>
    <property type="match status" value="1"/>
</dbReference>
<feature type="transmembrane region" description="Helical" evidence="2">
    <location>
        <begin position="7"/>
        <end position="29"/>
    </location>
</feature>
<feature type="domain" description="Polysaccharide biosynthesis protein CapD-like" evidence="3">
    <location>
        <begin position="278"/>
        <end position="561"/>
    </location>
</feature>
<reference evidence="4" key="1">
    <citation type="journal article" date="2014" name="Int. J. Syst. Evol. Microbiol.">
        <title>Complete genome sequence of Corynebacterium casei LMG S-19264T (=DSM 44701T), isolated from a smear-ripened cheese.</title>
        <authorList>
            <consortium name="US DOE Joint Genome Institute (JGI-PGF)"/>
            <person name="Walter F."/>
            <person name="Albersmeier A."/>
            <person name="Kalinowski J."/>
            <person name="Ruckert C."/>
        </authorList>
    </citation>
    <scope>NUCLEOTIDE SEQUENCE</scope>
    <source>
        <strain evidence="4">CGMCC 1.12408</strain>
    </source>
</reference>
<evidence type="ECO:0000256" key="2">
    <source>
        <dbReference type="SAM" id="Phobius"/>
    </source>
</evidence>
<dbReference type="Gene3D" id="3.40.50.720">
    <property type="entry name" value="NAD(P)-binding Rossmann-like Domain"/>
    <property type="match status" value="2"/>
</dbReference>
<organism evidence="4 5">
    <name type="scientific">Ornithinibacillus halotolerans</name>
    <dbReference type="NCBI Taxonomy" id="1274357"/>
    <lineage>
        <taxon>Bacteria</taxon>
        <taxon>Bacillati</taxon>
        <taxon>Bacillota</taxon>
        <taxon>Bacilli</taxon>
        <taxon>Bacillales</taxon>
        <taxon>Bacillaceae</taxon>
        <taxon>Ornithinibacillus</taxon>
    </lineage>
</organism>
<comment type="similarity">
    <text evidence="1">Belongs to the polysaccharide synthase family.</text>
</comment>
<feature type="transmembrane region" description="Helical" evidence="2">
    <location>
        <begin position="73"/>
        <end position="95"/>
    </location>
</feature>
<evidence type="ECO:0000256" key="1">
    <source>
        <dbReference type="ARBA" id="ARBA00007430"/>
    </source>
</evidence>
<dbReference type="CDD" id="cd05237">
    <property type="entry name" value="UDP_invert_4-6DH_SDR_e"/>
    <property type="match status" value="1"/>
</dbReference>
<accession>A0A916RYE1</accession>
<reference evidence="4" key="2">
    <citation type="submission" date="2020-09" db="EMBL/GenBank/DDBJ databases">
        <authorList>
            <person name="Sun Q."/>
            <person name="Zhou Y."/>
        </authorList>
    </citation>
    <scope>NUCLEOTIDE SEQUENCE</scope>
    <source>
        <strain evidence="4">CGMCC 1.12408</strain>
    </source>
</reference>
<name>A0A916RYE1_9BACI</name>
<comment type="caution">
    <text evidence="4">The sequence shown here is derived from an EMBL/GenBank/DDBJ whole genome shotgun (WGS) entry which is preliminary data.</text>
</comment>
<dbReference type="Proteomes" id="UP000613512">
    <property type="component" value="Unassembled WGS sequence"/>
</dbReference>
<dbReference type="Pfam" id="PF02719">
    <property type="entry name" value="Polysacc_synt_2"/>
    <property type="match status" value="1"/>
</dbReference>
<dbReference type="PANTHER" id="PTHR43318:SF1">
    <property type="entry name" value="POLYSACCHARIDE BIOSYNTHESIS PROTEIN EPSC-RELATED"/>
    <property type="match status" value="1"/>
</dbReference>
<dbReference type="SUPFAM" id="SSF51735">
    <property type="entry name" value="NAD(P)-binding Rossmann-fold domains"/>
    <property type="match status" value="2"/>
</dbReference>
<gene>
    <name evidence="4" type="ORF">GCM10008025_15790</name>
</gene>
<keyword evidence="2" id="KW-0472">Membrane</keyword>
<dbReference type="Pfam" id="PF13727">
    <property type="entry name" value="CoA_binding_3"/>
    <property type="match status" value="1"/>
</dbReference>
<feature type="transmembrane region" description="Helical" evidence="2">
    <location>
        <begin position="41"/>
        <end position="61"/>
    </location>
</feature>
<feature type="transmembrane region" description="Helical" evidence="2">
    <location>
        <begin position="101"/>
        <end position="124"/>
    </location>
</feature>
<protein>
    <submittedName>
        <fullName evidence="4">UDP-N-acetylglucosamine 4,6-dehydratase</fullName>
    </submittedName>
</protein>
<sequence length="611" mass="68532">MTYFQRLSLFVIIDSCIVLSAISISTLIINVELILPDFELTITSFTILLCHHFFSIRYNLYKRLWEYASIGELIVIFKVVTYSILITFVLQQFILQQPSSRVLLVTWLLHLFLIGGSRFLWRLYLDRMTTTQDHKVRTLIVGAGSAGIMVARQILKKNEQNLLPVAFIDDNPQKQHLDILGIPVVGGVKDIINAVEKYKIDNIIIAIPSLSRKQLKVIFQECIKTSTQTKILPALEDLITGRVSVNEFRDVKLEELLGREPVQLEMKKISKTITNKVVLVTGAGGSIGSEITRQIAMFLPKQLILLGHGENSIYNIELELKSKVPFKSIDIVPEIADIKDEKKINSIIASYAPDIIYHAAAHKHVPLMEQNPDEAVKNNVIGTMNVAKAASNHRVKTFVMLSTDKAVNPTSVMGATKRLAEIIIQNMNQNSYTKFVTVRFGNVLGSRGSVIPLFEKQIKEGGPVTVTHPEMVRYFMTIPEASKLVIQAGSLAKGGEIFVLDMGEPVKIVDVAKNLIKLSGHSVEEIGIKYTGIRPGEKLMEELLQKEEVHEKQIFPKIYVGKTISTDMKEIEMVVNNLDLFSKEQLRKKLNSLANYRAQHIEHNIVSNGGG</sequence>
<dbReference type="InterPro" id="IPR003869">
    <property type="entry name" value="Polysac_CapD-like"/>
</dbReference>